<keyword evidence="3 9" id="KW-0560">Oxidoreductase</keyword>
<dbReference type="Pfam" id="PF00044">
    <property type="entry name" value="Gp_dh_N"/>
    <property type="match status" value="1"/>
</dbReference>
<evidence type="ECO:0000256" key="6">
    <source>
        <dbReference type="PIRSR" id="PIRSR000149-3"/>
    </source>
</evidence>
<name>A0A149ULM6_9PROT</name>
<dbReference type="InterPro" id="IPR020829">
    <property type="entry name" value="GlycerAld_3-P_DH_cat"/>
</dbReference>
<dbReference type="EMBL" id="LHZX01000300">
    <property type="protein sequence ID" value="KXV68900.1"/>
    <property type="molecule type" value="Genomic_DNA"/>
</dbReference>
<dbReference type="NCBIfam" id="TIGR01534">
    <property type="entry name" value="GAPDH-I"/>
    <property type="match status" value="1"/>
</dbReference>
<dbReference type="InterPro" id="IPR020828">
    <property type="entry name" value="GlycerAld_3-P_DH_NAD(P)-bd"/>
</dbReference>
<evidence type="ECO:0000256" key="3">
    <source>
        <dbReference type="ARBA" id="ARBA00023002"/>
    </source>
</evidence>
<dbReference type="SMART" id="SM00846">
    <property type="entry name" value="Gp_dh_N"/>
    <property type="match status" value="1"/>
</dbReference>
<dbReference type="Pfam" id="PF02800">
    <property type="entry name" value="Gp_dh_C"/>
    <property type="match status" value="1"/>
</dbReference>
<dbReference type="PANTHER" id="PTHR43148">
    <property type="entry name" value="GLYCERALDEHYDE-3-PHOSPHATE DEHYDROGENASE 2"/>
    <property type="match status" value="1"/>
</dbReference>
<dbReference type="PROSITE" id="PS00071">
    <property type="entry name" value="GAPDH"/>
    <property type="match status" value="1"/>
</dbReference>
<organism evidence="11 12">
    <name type="scientific">Acetobacter malorum</name>
    <dbReference type="NCBI Taxonomy" id="178901"/>
    <lineage>
        <taxon>Bacteria</taxon>
        <taxon>Pseudomonadati</taxon>
        <taxon>Pseudomonadota</taxon>
        <taxon>Alphaproteobacteria</taxon>
        <taxon>Acetobacterales</taxon>
        <taxon>Acetobacteraceae</taxon>
        <taxon>Acetobacter</taxon>
    </lineage>
</organism>
<feature type="binding site" evidence="5">
    <location>
        <begin position="155"/>
        <end position="157"/>
    </location>
    <ligand>
        <name>D-glyceraldehyde 3-phosphate</name>
        <dbReference type="ChEBI" id="CHEBI:59776"/>
    </ligand>
</feature>
<evidence type="ECO:0000313" key="11">
    <source>
        <dbReference type="EMBL" id="KXV68900.1"/>
    </source>
</evidence>
<evidence type="ECO:0000256" key="8">
    <source>
        <dbReference type="RuleBase" id="RU000397"/>
    </source>
</evidence>
<dbReference type="PRINTS" id="PR00078">
    <property type="entry name" value="G3PDHDRGNASE"/>
</dbReference>
<reference evidence="11 12" key="1">
    <citation type="submission" date="2015-06" db="EMBL/GenBank/DDBJ databases">
        <title>Improved classification and identification of acetic acid bacteria using matrix-assisted laser desorption/ionization time-of-flight mass spectrometry; Gluconobacter nephelii and Gluconobacter uchimurae are later heterotypic synonyms of Gluconobacter japonicus and Gluconobacter oxydans, respectively.</title>
        <authorList>
            <person name="Li L."/>
            <person name="Cleenwerck I."/>
            <person name="De Vuyst L."/>
            <person name="Vandamme P."/>
        </authorList>
    </citation>
    <scope>NUCLEOTIDE SEQUENCE [LARGE SCALE GENOMIC DNA]</scope>
    <source>
        <strain evidence="11 12">LMG 1699</strain>
    </source>
</reference>
<evidence type="ECO:0000256" key="5">
    <source>
        <dbReference type="PIRSR" id="PIRSR000149-2"/>
    </source>
</evidence>
<gene>
    <name evidence="11" type="primary">gapA</name>
    <name evidence="11" type="ORF">AD951_09185</name>
</gene>
<dbReference type="Gene3D" id="3.30.360.10">
    <property type="entry name" value="Dihydrodipicolinate Reductase, domain 2"/>
    <property type="match status" value="1"/>
</dbReference>
<feature type="binding site" evidence="6">
    <location>
        <position position="321"/>
    </location>
    <ligand>
        <name>NAD(+)</name>
        <dbReference type="ChEBI" id="CHEBI:57540"/>
    </ligand>
</feature>
<dbReference type="PATRIC" id="fig|178901.14.peg.3513"/>
<feature type="domain" description="Glyceraldehyde 3-phosphate dehydrogenase NAD(P) binding" evidence="10">
    <location>
        <begin position="3"/>
        <end position="156"/>
    </location>
</feature>
<dbReference type="InterPro" id="IPR020830">
    <property type="entry name" value="GlycerAld_3-P_DH_AS"/>
</dbReference>
<evidence type="ECO:0000256" key="1">
    <source>
        <dbReference type="ARBA" id="ARBA00007406"/>
    </source>
</evidence>
<dbReference type="OrthoDB" id="9803304at2"/>
<sequence length="339" mass="35714">MAVKIAINGFGRIGRLVLRGIIESGRTDVVPVAINDLGSVADNAHLLSYDSVHGRLPADVKVDGNKLIITAHGRTWEPITVSAERDPSKVPFQGVDVAMECTGLFTSKEKAGQLLAAGARKVIISAPGTDADATIVYGVNQDVLTPDMTVISNASCTTNCLAPVAKVLEDTFGIERGYMVTIHSYTGDQRTVDTLHKDLRRARAAGLNMIPTSTGAARAVGLVLPHLKGKLDGTAIRVPTANVSLVSLDFVPKKVPGSVEEVNAAIKAASEGALKGVLAYSDAPLVSSDFNHVLASSTFDATQTSLVDGGKLVRICAWYDNEWGFSNRMSDTAALFGSL</sequence>
<dbReference type="FunFam" id="3.30.360.10:FF:000002">
    <property type="entry name" value="Glyceraldehyde-3-phosphate dehydrogenase"/>
    <property type="match status" value="1"/>
</dbReference>
<dbReference type="SUPFAM" id="SSF55347">
    <property type="entry name" value="Glyceraldehyde-3-phosphate dehydrogenase-like, C-terminal domain"/>
    <property type="match status" value="1"/>
</dbReference>
<feature type="binding site" evidence="6">
    <location>
        <position position="85"/>
    </location>
    <ligand>
        <name>NAD(+)</name>
        <dbReference type="ChEBI" id="CHEBI:57540"/>
    </ligand>
</feature>
<evidence type="ECO:0000259" key="10">
    <source>
        <dbReference type="SMART" id="SM00846"/>
    </source>
</evidence>
<dbReference type="FunFam" id="3.40.50.720:FF:000001">
    <property type="entry name" value="Glyceraldehyde-3-phosphate dehydrogenase"/>
    <property type="match status" value="1"/>
</dbReference>
<dbReference type="CDD" id="cd18126">
    <property type="entry name" value="GAPDH_I_C"/>
    <property type="match status" value="1"/>
</dbReference>
<dbReference type="SUPFAM" id="SSF51735">
    <property type="entry name" value="NAD(P)-binding Rossmann-fold domains"/>
    <property type="match status" value="1"/>
</dbReference>
<accession>A0A149ULM6</accession>
<dbReference type="GO" id="GO:0016620">
    <property type="term" value="F:oxidoreductase activity, acting on the aldehyde or oxo group of donors, NAD or NADP as acceptor"/>
    <property type="evidence" value="ECO:0007669"/>
    <property type="project" value="InterPro"/>
</dbReference>
<dbReference type="InterPro" id="IPR006424">
    <property type="entry name" value="Glyceraldehyde-3-P_DH_1"/>
</dbReference>
<dbReference type="InterPro" id="IPR036291">
    <property type="entry name" value="NAD(P)-bd_dom_sf"/>
</dbReference>
<feature type="binding site" evidence="6">
    <location>
        <position position="36"/>
    </location>
    <ligand>
        <name>NAD(+)</name>
        <dbReference type="ChEBI" id="CHEBI:57540"/>
    </ligand>
</feature>
<keyword evidence="6" id="KW-0547">Nucleotide-binding</keyword>
<comment type="similarity">
    <text evidence="1 8">Belongs to the glyceraldehyde-3-phosphate dehydrogenase family.</text>
</comment>
<dbReference type="AlphaFoldDB" id="A0A149ULM6"/>
<dbReference type="Proteomes" id="UP000075377">
    <property type="component" value="Unassembled WGS sequence"/>
</dbReference>
<protein>
    <recommendedName>
        <fullName evidence="9">Glyceraldehyde-3-phosphate dehydrogenase</fullName>
        <ecNumber evidence="9">1.2.1.-</ecNumber>
    </recommendedName>
</protein>
<dbReference type="GO" id="GO:0051287">
    <property type="term" value="F:NAD binding"/>
    <property type="evidence" value="ECO:0007669"/>
    <property type="project" value="InterPro"/>
</dbReference>
<dbReference type="RefSeq" id="WP_061501360.1">
    <property type="nucleotide sequence ID" value="NZ_LHZX01000300.1"/>
</dbReference>
<dbReference type="EC" id="1.2.1.-" evidence="9"/>
<dbReference type="GO" id="GO:0006006">
    <property type="term" value="P:glucose metabolic process"/>
    <property type="evidence" value="ECO:0007669"/>
    <property type="project" value="InterPro"/>
</dbReference>
<evidence type="ECO:0000256" key="2">
    <source>
        <dbReference type="ARBA" id="ARBA00011881"/>
    </source>
</evidence>
<evidence type="ECO:0000256" key="7">
    <source>
        <dbReference type="PIRSR" id="PIRSR000149-4"/>
    </source>
</evidence>
<dbReference type="GO" id="GO:0050661">
    <property type="term" value="F:NADP binding"/>
    <property type="evidence" value="ECO:0007669"/>
    <property type="project" value="InterPro"/>
</dbReference>
<keyword evidence="6" id="KW-0520">NAD</keyword>
<comment type="subunit">
    <text evidence="2">Homotetramer.</text>
</comment>
<feature type="site" description="Activates thiol group during catalysis" evidence="7">
    <location>
        <position position="183"/>
    </location>
</feature>
<proteinExistence type="inferred from homology"/>
<feature type="binding site" evidence="6">
    <location>
        <begin position="12"/>
        <end position="13"/>
    </location>
    <ligand>
        <name>NAD(+)</name>
        <dbReference type="ChEBI" id="CHEBI:57540"/>
    </ligand>
</feature>
<feature type="binding site" evidence="6">
    <location>
        <position position="125"/>
    </location>
    <ligand>
        <name>NAD(+)</name>
        <dbReference type="ChEBI" id="CHEBI:57540"/>
    </ligand>
</feature>
<evidence type="ECO:0000256" key="4">
    <source>
        <dbReference type="PIRSR" id="PIRSR000149-1"/>
    </source>
</evidence>
<feature type="active site" description="Nucleophile" evidence="4">
    <location>
        <position position="156"/>
    </location>
</feature>
<dbReference type="CDD" id="cd05214">
    <property type="entry name" value="GAPDH_I_N"/>
    <property type="match status" value="1"/>
</dbReference>
<dbReference type="Gene3D" id="3.40.50.720">
    <property type="entry name" value="NAD(P)-binding Rossmann-like Domain"/>
    <property type="match status" value="1"/>
</dbReference>
<feature type="binding site" evidence="5">
    <location>
        <position position="186"/>
    </location>
    <ligand>
        <name>D-glyceraldehyde 3-phosphate</name>
        <dbReference type="ChEBI" id="CHEBI:59776"/>
    </ligand>
</feature>
<dbReference type="InterPro" id="IPR020831">
    <property type="entry name" value="GlycerAld/Erythrose_P_DH"/>
</dbReference>
<feature type="binding site" evidence="5">
    <location>
        <position position="237"/>
    </location>
    <ligand>
        <name>D-glyceraldehyde 3-phosphate</name>
        <dbReference type="ChEBI" id="CHEBI:59776"/>
    </ligand>
</feature>
<evidence type="ECO:0000256" key="9">
    <source>
        <dbReference type="RuleBase" id="RU361160"/>
    </source>
</evidence>
<feature type="binding site" evidence="5">
    <location>
        <begin position="214"/>
        <end position="215"/>
    </location>
    <ligand>
        <name>D-glyceraldehyde 3-phosphate</name>
        <dbReference type="ChEBI" id="CHEBI:59776"/>
    </ligand>
</feature>
<evidence type="ECO:0000313" key="12">
    <source>
        <dbReference type="Proteomes" id="UP000075377"/>
    </source>
</evidence>
<comment type="caution">
    <text evidence="11">The sequence shown here is derived from an EMBL/GenBank/DDBJ whole genome shotgun (WGS) entry which is preliminary data.</text>
</comment>
<dbReference type="PIRSF" id="PIRSF000149">
    <property type="entry name" value="GAP_DH"/>
    <property type="match status" value="1"/>
</dbReference>